<dbReference type="EMBL" id="ABEU02000003">
    <property type="status" value="NOT_ANNOTATED_CDS"/>
    <property type="molecule type" value="Genomic_DNA"/>
</dbReference>
<evidence type="ECO:0000313" key="2">
    <source>
        <dbReference type="EnsemblPlants" id="Pp3c3_22480V3.2"/>
    </source>
</evidence>
<reference evidence="2 3" key="2">
    <citation type="journal article" date="2018" name="Plant J.">
        <title>The Physcomitrella patens chromosome-scale assembly reveals moss genome structure and evolution.</title>
        <authorList>
            <person name="Lang D."/>
            <person name="Ullrich K.K."/>
            <person name="Murat F."/>
            <person name="Fuchs J."/>
            <person name="Jenkins J."/>
            <person name="Haas F.B."/>
            <person name="Piednoel M."/>
            <person name="Gundlach H."/>
            <person name="Van Bel M."/>
            <person name="Meyberg R."/>
            <person name="Vives C."/>
            <person name="Morata J."/>
            <person name="Symeonidi A."/>
            <person name="Hiss M."/>
            <person name="Muchero W."/>
            <person name="Kamisugi Y."/>
            <person name="Saleh O."/>
            <person name="Blanc G."/>
            <person name="Decker E.L."/>
            <person name="van Gessel N."/>
            <person name="Grimwood J."/>
            <person name="Hayes R.D."/>
            <person name="Graham S.W."/>
            <person name="Gunter L.E."/>
            <person name="McDaniel S.F."/>
            <person name="Hoernstein S.N.W."/>
            <person name="Larsson A."/>
            <person name="Li F.W."/>
            <person name="Perroud P.F."/>
            <person name="Phillips J."/>
            <person name="Ranjan P."/>
            <person name="Rokshar D.S."/>
            <person name="Rothfels C.J."/>
            <person name="Schneider L."/>
            <person name="Shu S."/>
            <person name="Stevenson D.W."/>
            <person name="Thummler F."/>
            <person name="Tillich M."/>
            <person name="Villarreal Aguilar J.C."/>
            <person name="Widiez T."/>
            <person name="Wong G.K."/>
            <person name="Wymore A."/>
            <person name="Zhang Y."/>
            <person name="Zimmer A.D."/>
            <person name="Quatrano R.S."/>
            <person name="Mayer K.F.X."/>
            <person name="Goodstein D."/>
            <person name="Casacuberta J.M."/>
            <person name="Vandepoele K."/>
            <person name="Reski R."/>
            <person name="Cuming A.C."/>
            <person name="Tuskan G.A."/>
            <person name="Maumus F."/>
            <person name="Salse J."/>
            <person name="Schmutz J."/>
            <person name="Rensing S.A."/>
        </authorList>
    </citation>
    <scope>NUCLEOTIDE SEQUENCE [LARGE SCALE GENOMIC DNA]</scope>
    <source>
        <strain evidence="2 3">cv. Gransden 2004</strain>
    </source>
</reference>
<reference evidence="2 3" key="1">
    <citation type="journal article" date="2008" name="Science">
        <title>The Physcomitrella genome reveals evolutionary insights into the conquest of land by plants.</title>
        <authorList>
            <person name="Rensing S."/>
            <person name="Lang D."/>
            <person name="Zimmer A."/>
            <person name="Terry A."/>
            <person name="Salamov A."/>
            <person name="Shapiro H."/>
            <person name="Nishiyama T."/>
            <person name="Perroud P.-F."/>
            <person name="Lindquist E."/>
            <person name="Kamisugi Y."/>
            <person name="Tanahashi T."/>
            <person name="Sakakibara K."/>
            <person name="Fujita T."/>
            <person name="Oishi K."/>
            <person name="Shin-I T."/>
            <person name="Kuroki Y."/>
            <person name="Toyoda A."/>
            <person name="Suzuki Y."/>
            <person name="Hashimoto A."/>
            <person name="Yamaguchi K."/>
            <person name="Sugano A."/>
            <person name="Kohara Y."/>
            <person name="Fujiyama A."/>
            <person name="Anterola A."/>
            <person name="Aoki S."/>
            <person name="Ashton N."/>
            <person name="Barbazuk W.B."/>
            <person name="Barker E."/>
            <person name="Bennetzen J."/>
            <person name="Bezanilla M."/>
            <person name="Blankenship R."/>
            <person name="Cho S.H."/>
            <person name="Dutcher S."/>
            <person name="Estelle M."/>
            <person name="Fawcett J.A."/>
            <person name="Gundlach H."/>
            <person name="Hanada K."/>
            <person name="Heyl A."/>
            <person name="Hicks K.A."/>
            <person name="Hugh J."/>
            <person name="Lohr M."/>
            <person name="Mayer K."/>
            <person name="Melkozernov A."/>
            <person name="Murata T."/>
            <person name="Nelson D."/>
            <person name="Pils B."/>
            <person name="Prigge M."/>
            <person name="Reiss B."/>
            <person name="Renner T."/>
            <person name="Rombauts S."/>
            <person name="Rushton P."/>
            <person name="Sanderfoot A."/>
            <person name="Schween G."/>
            <person name="Shiu S.-H."/>
            <person name="Stueber K."/>
            <person name="Theodoulou F.L."/>
            <person name="Tu H."/>
            <person name="Van de Peer Y."/>
            <person name="Verrier P.J."/>
            <person name="Waters E."/>
            <person name="Wood A."/>
            <person name="Yang L."/>
            <person name="Cove D."/>
            <person name="Cuming A."/>
            <person name="Hasebe M."/>
            <person name="Lucas S."/>
            <person name="Mishler D.B."/>
            <person name="Reski R."/>
            <person name="Grigoriev I."/>
            <person name="Quatrano R.S."/>
            <person name="Boore J.L."/>
        </authorList>
    </citation>
    <scope>NUCLEOTIDE SEQUENCE [LARGE SCALE GENOMIC DNA]</scope>
    <source>
        <strain evidence="2 3">cv. Gransden 2004</strain>
    </source>
</reference>
<evidence type="ECO:0000313" key="3">
    <source>
        <dbReference type="Proteomes" id="UP000006727"/>
    </source>
</evidence>
<keyword evidence="1" id="KW-0812">Transmembrane</keyword>
<proteinExistence type="predicted"/>
<dbReference type="Gramene" id="Pp3c3_22480V3.2">
    <property type="protein sequence ID" value="Pp3c3_22480V3.2"/>
    <property type="gene ID" value="Pp3c3_22480"/>
</dbReference>
<dbReference type="InParanoid" id="A0A7I4DAB5"/>
<name>A0A7I4DAB5_PHYPA</name>
<accession>A0A7I4DAB5</accession>
<evidence type="ECO:0000256" key="1">
    <source>
        <dbReference type="SAM" id="Phobius"/>
    </source>
</evidence>
<keyword evidence="1" id="KW-1133">Transmembrane helix</keyword>
<keyword evidence="1" id="KW-0472">Membrane</keyword>
<dbReference type="FunCoup" id="A0A7I4DAB5">
    <property type="interactions" value="13"/>
</dbReference>
<dbReference type="Proteomes" id="UP000006727">
    <property type="component" value="Chromosome 3"/>
</dbReference>
<feature type="transmembrane region" description="Helical" evidence="1">
    <location>
        <begin position="39"/>
        <end position="60"/>
    </location>
</feature>
<dbReference type="EnsemblPlants" id="Pp3c3_22480V3.2">
    <property type="protein sequence ID" value="Pp3c3_22480V3.2"/>
    <property type="gene ID" value="Pp3c3_22480"/>
</dbReference>
<keyword evidence="3" id="KW-1185">Reference proteome</keyword>
<sequence>MASSSNVMRSAAVAIAVISSVATMANAQAESPAPPPSSAAFSLMPSMLAPILGMAFAFFASRMACCGSPTHQANDFAHGARHTSVVP</sequence>
<dbReference type="AlphaFoldDB" id="A0A7I4DAB5"/>
<reference evidence="2" key="3">
    <citation type="submission" date="2020-12" db="UniProtKB">
        <authorList>
            <consortium name="EnsemblPlants"/>
        </authorList>
    </citation>
    <scope>IDENTIFICATION</scope>
</reference>
<protein>
    <submittedName>
        <fullName evidence="2">Uncharacterized protein</fullName>
    </submittedName>
</protein>
<organism evidence="2 3">
    <name type="scientific">Physcomitrium patens</name>
    <name type="common">Spreading-leaved earth moss</name>
    <name type="synonym">Physcomitrella patens</name>
    <dbReference type="NCBI Taxonomy" id="3218"/>
    <lineage>
        <taxon>Eukaryota</taxon>
        <taxon>Viridiplantae</taxon>
        <taxon>Streptophyta</taxon>
        <taxon>Embryophyta</taxon>
        <taxon>Bryophyta</taxon>
        <taxon>Bryophytina</taxon>
        <taxon>Bryopsida</taxon>
        <taxon>Funariidae</taxon>
        <taxon>Funariales</taxon>
        <taxon>Funariaceae</taxon>
        <taxon>Physcomitrium</taxon>
    </lineage>
</organism>